<dbReference type="PRINTS" id="PR00411">
    <property type="entry name" value="PNDRDTASEI"/>
</dbReference>
<dbReference type="InterPro" id="IPR023753">
    <property type="entry name" value="FAD/NAD-binding_dom"/>
</dbReference>
<feature type="binding site" evidence="8">
    <location>
        <position position="302"/>
    </location>
    <ligand>
        <name>FAD</name>
        <dbReference type="ChEBI" id="CHEBI:57692"/>
    </ligand>
</feature>
<keyword evidence="14" id="KW-1185">Reference proteome</keyword>
<evidence type="ECO:0000256" key="6">
    <source>
        <dbReference type="ARBA" id="ARBA00023284"/>
    </source>
</evidence>
<dbReference type="SUPFAM" id="SSF51905">
    <property type="entry name" value="FAD/NAD(P)-binding domain"/>
    <property type="match status" value="1"/>
</dbReference>
<evidence type="ECO:0000256" key="2">
    <source>
        <dbReference type="ARBA" id="ARBA00022630"/>
    </source>
</evidence>
<sequence>MAHDLDLFVIGAGSAGVRAARFAANFGARVAVAEDRDLGGTCVNLGCVPKKMFVYGASYADDFAQAASYGWSVDDPAFEWSTLLANKNREIARLNGIYDSILQKAGARLIRGRARIVGPHAVEVAGERVTADNILVATGCRPLRPDIPGAELGIVSDDVFHLPELPRRALVVGGGYIAVELASVFRGLGVDVVQIYRRELFMRGFDDGIREHLRDQLRLKGLDLRFNTDLTRIERQNDGALLAHLNTGETLTTDCVLFATGRGPTETDLGLDTTRATRDAHGFVEVDDHYRTAEPSIYAVGDLIGRAQLTPVALAEGMAVARHLFRPSEYAPVDYELIPTAVFSLPNVGTVGLGEQDAVRRGHRIEVYESRFKPLKLTLTDAKESCLLKLVVDADDNRVLGAHMVGADAGEIIQGLAVALKAGATKRQFDETIAIHPTTAEEFVTMRQPRA</sequence>
<organism evidence="13 14">
    <name type="scientific">Solimonas marina</name>
    <dbReference type="NCBI Taxonomy" id="2714601"/>
    <lineage>
        <taxon>Bacteria</taxon>
        <taxon>Pseudomonadati</taxon>
        <taxon>Pseudomonadota</taxon>
        <taxon>Gammaproteobacteria</taxon>
        <taxon>Nevskiales</taxon>
        <taxon>Nevskiaceae</taxon>
        <taxon>Solimonas</taxon>
    </lineage>
</organism>
<keyword evidence="3 8" id="KW-0274">FAD</keyword>
<dbReference type="Gene3D" id="3.50.50.60">
    <property type="entry name" value="FAD/NAD(P)-binding domain"/>
    <property type="match status" value="2"/>
</dbReference>
<feature type="binding site" evidence="8">
    <location>
        <position position="51"/>
    </location>
    <ligand>
        <name>FAD</name>
        <dbReference type="ChEBI" id="CHEBI:57692"/>
    </ligand>
</feature>
<dbReference type="GO" id="GO:0034599">
    <property type="term" value="P:cellular response to oxidative stress"/>
    <property type="evidence" value="ECO:0007669"/>
    <property type="project" value="TreeGrafter"/>
</dbReference>
<reference evidence="13" key="1">
    <citation type="submission" date="2020-03" db="EMBL/GenBank/DDBJ databases">
        <title>Solimonas marina sp. nov., isolated from deep seawater of the Pacific Ocean.</title>
        <authorList>
            <person name="Liu X."/>
            <person name="Lai Q."/>
            <person name="Sun F."/>
            <person name="Gai Y."/>
            <person name="Li G."/>
            <person name="Shao Z."/>
        </authorList>
    </citation>
    <scope>NUCLEOTIDE SEQUENCE</scope>
    <source>
        <strain evidence="13">C16B3</strain>
    </source>
</reference>
<feature type="active site" description="Proton acceptor" evidence="7">
    <location>
        <position position="436"/>
    </location>
</feature>
<dbReference type="InterPro" id="IPR004099">
    <property type="entry name" value="Pyr_nucl-diS_OxRdtase_dimer"/>
</dbReference>
<evidence type="ECO:0000256" key="10">
    <source>
        <dbReference type="RuleBase" id="RU003691"/>
    </source>
</evidence>
<keyword evidence="4 10" id="KW-0560">Oxidoreductase</keyword>
<keyword evidence="8" id="KW-0547">Nucleotide-binding</keyword>
<keyword evidence="6 10" id="KW-0676">Redox-active center</keyword>
<dbReference type="PIRSF" id="PIRSF000350">
    <property type="entry name" value="Mercury_reductase_MerA"/>
    <property type="match status" value="1"/>
</dbReference>
<dbReference type="EC" id="1.8.1.7" evidence="13"/>
<dbReference type="InterPro" id="IPR016156">
    <property type="entry name" value="FAD/NAD-linked_Rdtase_dimer_sf"/>
</dbReference>
<evidence type="ECO:0000256" key="8">
    <source>
        <dbReference type="PIRSR" id="PIRSR000350-3"/>
    </source>
</evidence>
<feature type="binding site" evidence="8">
    <location>
        <begin position="173"/>
        <end position="180"/>
    </location>
    <ligand>
        <name>NAD(+)</name>
        <dbReference type="ChEBI" id="CHEBI:57540"/>
    </ligand>
</feature>
<evidence type="ECO:0000256" key="4">
    <source>
        <dbReference type="ARBA" id="ARBA00023002"/>
    </source>
</evidence>
<dbReference type="GO" id="GO:0045454">
    <property type="term" value="P:cell redox homeostasis"/>
    <property type="evidence" value="ECO:0007669"/>
    <property type="project" value="InterPro"/>
</dbReference>
<dbReference type="Pfam" id="PF02852">
    <property type="entry name" value="Pyr_redox_dim"/>
    <property type="match status" value="1"/>
</dbReference>
<dbReference type="SUPFAM" id="SSF55424">
    <property type="entry name" value="FAD/NAD-linked reductases, dimerisation (C-terminal) domain"/>
    <property type="match status" value="1"/>
</dbReference>
<dbReference type="InterPro" id="IPR012999">
    <property type="entry name" value="Pyr_OxRdtase_I_AS"/>
</dbReference>
<keyword evidence="2 10" id="KW-0285">Flavoprotein</keyword>
<comment type="cofactor">
    <cofactor evidence="8">
        <name>FAD</name>
        <dbReference type="ChEBI" id="CHEBI:57692"/>
    </cofactor>
    <text evidence="8">Binds 1 FAD per subunit.</text>
</comment>
<name>A0A969WE34_9GAMM</name>
<dbReference type="PANTHER" id="PTHR42737:SF2">
    <property type="entry name" value="GLUTATHIONE REDUCTASE"/>
    <property type="match status" value="1"/>
</dbReference>
<evidence type="ECO:0000256" key="5">
    <source>
        <dbReference type="ARBA" id="ARBA00023157"/>
    </source>
</evidence>
<evidence type="ECO:0000259" key="12">
    <source>
        <dbReference type="Pfam" id="PF07992"/>
    </source>
</evidence>
<evidence type="ECO:0000256" key="7">
    <source>
        <dbReference type="PIRSR" id="PIRSR000350-2"/>
    </source>
</evidence>
<keyword evidence="5" id="KW-1015">Disulfide bond</keyword>
<dbReference type="InterPro" id="IPR046952">
    <property type="entry name" value="GSHR/TRXR-like"/>
</dbReference>
<dbReference type="GO" id="GO:0005829">
    <property type="term" value="C:cytosol"/>
    <property type="evidence" value="ECO:0007669"/>
    <property type="project" value="TreeGrafter"/>
</dbReference>
<dbReference type="PROSITE" id="PS00076">
    <property type="entry name" value="PYRIDINE_REDOX_1"/>
    <property type="match status" value="1"/>
</dbReference>
<dbReference type="Proteomes" id="UP000653472">
    <property type="component" value="Unassembled WGS sequence"/>
</dbReference>
<dbReference type="NCBIfam" id="NF004776">
    <property type="entry name" value="PRK06116.1"/>
    <property type="match status" value="1"/>
</dbReference>
<dbReference type="PRINTS" id="PR00368">
    <property type="entry name" value="FADPNR"/>
</dbReference>
<dbReference type="AlphaFoldDB" id="A0A969WE34"/>
<feature type="disulfide bond" description="Redox-active" evidence="9">
    <location>
        <begin position="42"/>
        <end position="47"/>
    </location>
</feature>
<accession>A0A969WE34</accession>
<comment type="similarity">
    <text evidence="1 10">Belongs to the class-I pyridine nucleotide-disulfide oxidoreductase family.</text>
</comment>
<dbReference type="InterPro" id="IPR001100">
    <property type="entry name" value="Pyr_nuc-diS_OxRdtase"/>
</dbReference>
<dbReference type="RefSeq" id="WP_168148409.1">
    <property type="nucleotide sequence ID" value="NZ_JAAVXB010000006.1"/>
</dbReference>
<evidence type="ECO:0000256" key="1">
    <source>
        <dbReference type="ARBA" id="ARBA00007532"/>
    </source>
</evidence>
<dbReference type="PANTHER" id="PTHR42737">
    <property type="entry name" value="GLUTATHIONE REDUCTASE"/>
    <property type="match status" value="1"/>
</dbReference>
<feature type="domain" description="FAD/NAD(P)-binding" evidence="12">
    <location>
        <begin position="6"/>
        <end position="317"/>
    </location>
</feature>
<evidence type="ECO:0000256" key="9">
    <source>
        <dbReference type="PIRSR" id="PIRSR000350-4"/>
    </source>
</evidence>
<dbReference type="GO" id="GO:0050660">
    <property type="term" value="F:flavin adenine dinucleotide binding"/>
    <property type="evidence" value="ECO:0007669"/>
    <property type="project" value="InterPro"/>
</dbReference>
<protein>
    <submittedName>
        <fullName evidence="13">Glutathione-disulfide reductase</fullName>
        <ecNumber evidence="13">1.8.1.7</ecNumber>
    </submittedName>
</protein>
<proteinExistence type="inferred from homology"/>
<dbReference type="GO" id="GO:0004362">
    <property type="term" value="F:glutathione-disulfide reductase (NADPH) activity"/>
    <property type="evidence" value="ECO:0007669"/>
    <property type="project" value="UniProtKB-EC"/>
</dbReference>
<evidence type="ECO:0000259" key="11">
    <source>
        <dbReference type="Pfam" id="PF02852"/>
    </source>
</evidence>
<dbReference type="InterPro" id="IPR036188">
    <property type="entry name" value="FAD/NAD-bd_sf"/>
</dbReference>
<evidence type="ECO:0000256" key="3">
    <source>
        <dbReference type="ARBA" id="ARBA00022827"/>
    </source>
</evidence>
<evidence type="ECO:0000313" key="13">
    <source>
        <dbReference type="EMBL" id="NKF23085.1"/>
    </source>
</evidence>
<comment type="caution">
    <text evidence="13">The sequence shown here is derived from an EMBL/GenBank/DDBJ whole genome shotgun (WGS) entry which is preliminary data.</text>
</comment>
<dbReference type="EMBL" id="JAAVXB010000006">
    <property type="protein sequence ID" value="NKF23085.1"/>
    <property type="molecule type" value="Genomic_DNA"/>
</dbReference>
<keyword evidence="8" id="KW-0520">NAD</keyword>
<dbReference type="Pfam" id="PF07992">
    <property type="entry name" value="Pyr_redox_2"/>
    <property type="match status" value="1"/>
</dbReference>
<dbReference type="GO" id="GO:0006749">
    <property type="term" value="P:glutathione metabolic process"/>
    <property type="evidence" value="ECO:0007669"/>
    <property type="project" value="TreeGrafter"/>
</dbReference>
<gene>
    <name evidence="13" type="primary">gorA</name>
    <name evidence="13" type="ORF">G7Y82_12230</name>
</gene>
<feature type="binding site" evidence="8">
    <location>
        <position position="261"/>
    </location>
    <ligand>
        <name>NAD(+)</name>
        <dbReference type="ChEBI" id="CHEBI:57540"/>
    </ligand>
</feature>
<feature type="domain" description="Pyridine nucleotide-disulphide oxidoreductase dimerisation" evidence="11">
    <location>
        <begin position="338"/>
        <end position="446"/>
    </location>
</feature>
<dbReference type="Gene3D" id="3.30.390.30">
    <property type="match status" value="1"/>
</dbReference>
<evidence type="ECO:0000313" key="14">
    <source>
        <dbReference type="Proteomes" id="UP000653472"/>
    </source>
</evidence>